<feature type="domain" description="Pyrrolo-quinoline quinone repeat" evidence="2">
    <location>
        <begin position="157"/>
        <end position="381"/>
    </location>
</feature>
<accession>A0A1P8LPG2</accession>
<dbReference type="SUPFAM" id="SSF50998">
    <property type="entry name" value="Quinoprotein alcohol dehydrogenase-like"/>
    <property type="match status" value="2"/>
</dbReference>
<gene>
    <name evidence="3" type="ORF">CHINAEXTREME_07810</name>
</gene>
<dbReference type="Gene3D" id="2.130.10.10">
    <property type="entry name" value="YVTN repeat-like/Quinoprotein amine dehydrogenase"/>
    <property type="match status" value="1"/>
</dbReference>
<evidence type="ECO:0000313" key="3">
    <source>
        <dbReference type="EMBL" id="APW97683.1"/>
    </source>
</evidence>
<dbReference type="Pfam" id="PF13360">
    <property type="entry name" value="PQQ_2"/>
    <property type="match status" value="1"/>
</dbReference>
<evidence type="ECO:0000256" key="1">
    <source>
        <dbReference type="SAM" id="MobiDB-lite"/>
    </source>
</evidence>
<dbReference type="InterPro" id="IPR018391">
    <property type="entry name" value="PQQ_b-propeller_rpt"/>
</dbReference>
<dbReference type="Proteomes" id="UP000186547">
    <property type="component" value="Chromosome"/>
</dbReference>
<dbReference type="PANTHER" id="PTHR34512">
    <property type="entry name" value="CELL SURFACE PROTEIN"/>
    <property type="match status" value="1"/>
</dbReference>
<dbReference type="Gene3D" id="2.140.10.10">
    <property type="entry name" value="Quinoprotein alcohol dehydrogenase-like superfamily"/>
    <property type="match status" value="1"/>
</dbReference>
<dbReference type="InterPro" id="IPR002372">
    <property type="entry name" value="PQQ_rpt_dom"/>
</dbReference>
<organism evidence="3 4">
    <name type="scientific">Natronobacterium lacisalsi AJ5</name>
    <dbReference type="NCBI Taxonomy" id="358396"/>
    <lineage>
        <taxon>Archaea</taxon>
        <taxon>Methanobacteriati</taxon>
        <taxon>Methanobacteriota</taxon>
        <taxon>Stenosarchaea group</taxon>
        <taxon>Halobacteria</taxon>
        <taxon>Halobacteriales</taxon>
        <taxon>Natrialbaceae</taxon>
        <taxon>Natronobacterium</taxon>
    </lineage>
</organism>
<dbReference type="AlphaFoldDB" id="A0A1P8LPG2"/>
<dbReference type="InterPro" id="IPR015943">
    <property type="entry name" value="WD40/YVTN_repeat-like_dom_sf"/>
</dbReference>
<protein>
    <submittedName>
        <fullName evidence="3">Pyrrolo-quinoline quinone</fullName>
    </submittedName>
</protein>
<reference evidence="3 4" key="1">
    <citation type="journal article" date="2011" name="J. Bacteriol.">
        <title>Genome sequence of Halobiforma lacisalsi AJ5, an extremely halophilic archaeon which harbors a bop gene.</title>
        <authorList>
            <person name="Jiang X."/>
            <person name="Wang S."/>
            <person name="Cheng H."/>
            <person name="Huo Y."/>
            <person name="Zhang X."/>
            <person name="Zhu X."/>
            <person name="Han X."/>
            <person name="Ni P."/>
            <person name="Wu M."/>
        </authorList>
    </citation>
    <scope>NUCLEOTIDE SEQUENCE [LARGE SCALE GENOMIC DNA]</scope>
    <source>
        <strain evidence="3 4">AJ5</strain>
    </source>
</reference>
<sequence length="412" mass="44335">MPSRRRVLAGGTLGLAGVVGGVRFLERPVPLDSGANSAFDWPMARYDPAGTGYNPAASGPRDDVEIVWQQDTETPMYGQTPPILVGGTLYVIDRQSLVAFDRDTGEIRFTRDGQYWSTPARAAARAYRSDTLVVSGRAGLLGLSAGGGYEVGDRSIGTERWHSHGRETQRWSSSTPREPSPVTVDETAYAVVPDTDRVVAVDASSGRVRWERTIGDPRSIGTNRPAVRDGTVYVSSRPGDVVAVDAETGETRWSVRPEPHADSALQYRNFRPPTVTDVGIVVPEQKGVVLLDPSDGRLRWEYVHGGNATDGSAAVADGTVFVTDGAGSLHAIDLESGEREWTADYGPDTDPVVADGVVYLGYQVSELVAIDAETGDRRWTYKGATYFTQPIVGDGTLYVLTDDGLLALEEAT</sequence>
<name>A0A1P8LPG2_NATLA</name>
<dbReference type="GeneID" id="30921020"/>
<feature type="compositionally biased region" description="Basic and acidic residues" evidence="1">
    <location>
        <begin position="160"/>
        <end position="169"/>
    </location>
</feature>
<dbReference type="KEGG" id="hlc:CHINAEXTREME07810"/>
<evidence type="ECO:0000259" key="2">
    <source>
        <dbReference type="Pfam" id="PF13360"/>
    </source>
</evidence>
<proteinExistence type="predicted"/>
<feature type="region of interest" description="Disordered" evidence="1">
    <location>
        <begin position="160"/>
        <end position="183"/>
    </location>
</feature>
<evidence type="ECO:0000313" key="4">
    <source>
        <dbReference type="Proteomes" id="UP000186547"/>
    </source>
</evidence>
<dbReference type="RefSeq" id="WP_029601517.1">
    <property type="nucleotide sequence ID" value="NZ_AOLZ01000013.1"/>
</dbReference>
<dbReference type="SMART" id="SM00564">
    <property type="entry name" value="PQQ"/>
    <property type="match status" value="6"/>
</dbReference>
<dbReference type="EMBL" id="CP019285">
    <property type="protein sequence ID" value="APW97683.1"/>
    <property type="molecule type" value="Genomic_DNA"/>
</dbReference>
<dbReference type="PANTHER" id="PTHR34512:SF30">
    <property type="entry name" value="OUTER MEMBRANE PROTEIN ASSEMBLY FACTOR BAMB"/>
    <property type="match status" value="1"/>
</dbReference>
<dbReference type="InterPro" id="IPR011047">
    <property type="entry name" value="Quinoprotein_ADH-like_sf"/>
</dbReference>